<dbReference type="Proteomes" id="UP001301152">
    <property type="component" value="Unassembled WGS sequence"/>
</dbReference>
<sequence>MMQSVFKSYDPEILPEGFSYPQAYLDLEKTFRPLKYFMWWFLDSRSKSGQLAWELRIHYKTKGWKYFSDIDPIPFARDGDWAAFFNGNDHSGNPAIVVADLGNKANSYKIANFEVWYDNALRDAGLK</sequence>
<dbReference type="EMBL" id="JAPIUZ010000004">
    <property type="protein sequence ID" value="MCX2564060.1"/>
    <property type="molecule type" value="Genomic_DNA"/>
</dbReference>
<name>A0ABT3QFJ7_9PROT</name>
<organism evidence="1 2">
    <name type="scientific">Acetobacter thailandicus</name>
    <dbReference type="NCBI Taxonomy" id="1502842"/>
    <lineage>
        <taxon>Bacteria</taxon>
        <taxon>Pseudomonadati</taxon>
        <taxon>Pseudomonadota</taxon>
        <taxon>Alphaproteobacteria</taxon>
        <taxon>Acetobacterales</taxon>
        <taxon>Acetobacteraceae</taxon>
        <taxon>Acetobacter</taxon>
    </lineage>
</organism>
<gene>
    <name evidence="1" type="ORF">OQ497_08820</name>
</gene>
<accession>A0ABT3QFJ7</accession>
<keyword evidence="2" id="KW-1185">Reference proteome</keyword>
<dbReference type="RefSeq" id="WP_173560247.1">
    <property type="nucleotide sequence ID" value="NZ_JAPIUZ010000004.1"/>
</dbReference>
<evidence type="ECO:0000313" key="2">
    <source>
        <dbReference type="Proteomes" id="UP001301152"/>
    </source>
</evidence>
<protein>
    <recommendedName>
        <fullName evidence="3">Knr4/Smi1-like domain-containing protein</fullName>
    </recommendedName>
</protein>
<proteinExistence type="predicted"/>
<comment type="caution">
    <text evidence="1">The sequence shown here is derived from an EMBL/GenBank/DDBJ whole genome shotgun (WGS) entry which is preliminary data.</text>
</comment>
<reference evidence="1 2" key="1">
    <citation type="submission" date="2022-11" db="EMBL/GenBank/DDBJ databases">
        <title>Genome sequencing of Acetobacter type strain.</title>
        <authorList>
            <person name="Heo J."/>
            <person name="Lee D."/>
            <person name="Han B.-H."/>
            <person name="Hong S.-B."/>
            <person name="Kwon S.-W."/>
        </authorList>
    </citation>
    <scope>NUCLEOTIDE SEQUENCE [LARGE SCALE GENOMIC DNA]</scope>
    <source>
        <strain evidence="1 2">KACC 21253</strain>
    </source>
</reference>
<evidence type="ECO:0000313" key="1">
    <source>
        <dbReference type="EMBL" id="MCX2564060.1"/>
    </source>
</evidence>
<evidence type="ECO:0008006" key="3">
    <source>
        <dbReference type="Google" id="ProtNLM"/>
    </source>
</evidence>